<gene>
    <name evidence="1" type="ORF">SAMN05216370_2978</name>
</gene>
<proteinExistence type="predicted"/>
<reference evidence="1 2" key="1">
    <citation type="submission" date="2016-10" db="EMBL/GenBank/DDBJ databases">
        <authorList>
            <person name="Varghese N."/>
            <person name="Submissions S."/>
        </authorList>
    </citation>
    <scope>NUCLEOTIDE SEQUENCE [LARGE SCALE GENOMIC DNA]</scope>
    <source>
        <strain evidence="1 2">DSM 17833</strain>
    </source>
</reference>
<organism evidence="1 2">
    <name type="scientific">Pseudomonas peli</name>
    <dbReference type="NCBI Taxonomy" id="592361"/>
    <lineage>
        <taxon>Bacteria</taxon>
        <taxon>Pseudomonadati</taxon>
        <taxon>Pseudomonadota</taxon>
        <taxon>Gammaproteobacteria</taxon>
        <taxon>Pseudomonadales</taxon>
        <taxon>Pseudomonadaceae</taxon>
        <taxon>Pseudomonas</taxon>
    </lineage>
</organism>
<protein>
    <submittedName>
        <fullName evidence="1">Uncharacterized protein</fullName>
    </submittedName>
</protein>
<dbReference type="AlphaFoldDB" id="A0AB37Z999"/>
<evidence type="ECO:0000313" key="2">
    <source>
        <dbReference type="Proteomes" id="UP000242418"/>
    </source>
</evidence>
<name>A0AB37Z999_9PSED</name>
<evidence type="ECO:0000313" key="1">
    <source>
        <dbReference type="EMBL" id="SCW70575.1"/>
    </source>
</evidence>
<keyword evidence="2" id="KW-1185">Reference proteome</keyword>
<dbReference type="EMBL" id="FMTL01000002">
    <property type="protein sequence ID" value="SCW70575.1"/>
    <property type="molecule type" value="Genomic_DNA"/>
</dbReference>
<dbReference type="Proteomes" id="UP000242418">
    <property type="component" value="Unassembled WGS sequence"/>
</dbReference>
<accession>A0AB37Z999</accession>
<sequence>MSAAGQSRRTKLRLIKAQNTQFSWRVTGYLTDVYIFARCGVGRVFSHRSSRKVFREGVTIRTSDVIHLHKESGFWVLHTTSGSFYVIATFERKIGWYSLMQFRASGQAKLRLPHLLLH</sequence>
<comment type="caution">
    <text evidence="1">The sequence shown here is derived from an EMBL/GenBank/DDBJ whole genome shotgun (WGS) entry which is preliminary data.</text>
</comment>